<feature type="domain" description="Metallo-beta-lactamase" evidence="1">
    <location>
        <begin position="21"/>
        <end position="220"/>
    </location>
</feature>
<sequence>MLPELTDGVLVLDSEMAGDPDHNGVFLLTGSRPALVESGVGLAGERVAEALTALGIGPGDLAAIVVTHVHLDHAGGAGELARRFPSATVMVHPSGAKHLVDPSRLEASARQVHGPLMDTVYGHMTPIPADRIRVLADGDTVDLGERQLTALHTPGHAPHHVAVLDTSDGTLFTGDAAGVRLPEMRTPRPSTPPPSFSAADSRASLDRMAALAPARLVLTHFGVVTEPLPYLADLTDRLGRWCAAAEKAVADGQDAAALEAELLRLFGAEEGLPLENPARFASTGGYSANAAGLHLWATRQLT</sequence>
<dbReference type="CDD" id="cd07726">
    <property type="entry name" value="ST1585-like_MBL-fold"/>
    <property type="match status" value="1"/>
</dbReference>
<dbReference type="Pfam" id="PF00753">
    <property type="entry name" value="Lactamase_B"/>
    <property type="match status" value="1"/>
</dbReference>
<comment type="caution">
    <text evidence="2">The sequence shown here is derived from an EMBL/GenBank/DDBJ whole genome shotgun (WGS) entry which is preliminary data.</text>
</comment>
<keyword evidence="3" id="KW-1185">Reference proteome</keyword>
<gene>
    <name evidence="2" type="ORF">GCM10009765_25480</name>
</gene>
<dbReference type="SUPFAM" id="SSF56281">
    <property type="entry name" value="Metallo-hydrolase/oxidoreductase"/>
    <property type="match status" value="1"/>
</dbReference>
<protein>
    <recommendedName>
        <fullName evidence="1">Metallo-beta-lactamase domain-containing protein</fullName>
    </recommendedName>
</protein>
<dbReference type="InterPro" id="IPR036866">
    <property type="entry name" value="RibonucZ/Hydroxyglut_hydro"/>
</dbReference>
<dbReference type="PANTHER" id="PTHR42951">
    <property type="entry name" value="METALLO-BETA-LACTAMASE DOMAIN-CONTAINING"/>
    <property type="match status" value="1"/>
</dbReference>
<dbReference type="InterPro" id="IPR037482">
    <property type="entry name" value="ST1585_MBL-fold"/>
</dbReference>
<evidence type="ECO:0000259" key="1">
    <source>
        <dbReference type="SMART" id="SM00849"/>
    </source>
</evidence>
<dbReference type="EMBL" id="BAAANY010000009">
    <property type="protein sequence ID" value="GAA1675082.1"/>
    <property type="molecule type" value="Genomic_DNA"/>
</dbReference>
<dbReference type="RefSeq" id="WP_344310090.1">
    <property type="nucleotide sequence ID" value="NZ_BAAANY010000009.1"/>
</dbReference>
<dbReference type="Gene3D" id="3.60.15.10">
    <property type="entry name" value="Ribonuclease Z/Hydroxyacylglutathione hydrolase-like"/>
    <property type="match status" value="1"/>
</dbReference>
<dbReference type="InterPro" id="IPR001279">
    <property type="entry name" value="Metallo-B-lactamas"/>
</dbReference>
<organism evidence="2 3">
    <name type="scientific">Fodinicola feengrottensis</name>
    <dbReference type="NCBI Taxonomy" id="435914"/>
    <lineage>
        <taxon>Bacteria</taxon>
        <taxon>Bacillati</taxon>
        <taxon>Actinomycetota</taxon>
        <taxon>Actinomycetes</taxon>
        <taxon>Mycobacteriales</taxon>
        <taxon>Fodinicola</taxon>
    </lineage>
</organism>
<dbReference type="PANTHER" id="PTHR42951:SF22">
    <property type="entry name" value="METALLO BETA-LACTAMASE SUPERFAMILY LIPOPROTEIN"/>
    <property type="match status" value="1"/>
</dbReference>
<reference evidence="2 3" key="1">
    <citation type="journal article" date="2019" name="Int. J. Syst. Evol. Microbiol.">
        <title>The Global Catalogue of Microorganisms (GCM) 10K type strain sequencing project: providing services to taxonomists for standard genome sequencing and annotation.</title>
        <authorList>
            <consortium name="The Broad Institute Genomics Platform"/>
            <consortium name="The Broad Institute Genome Sequencing Center for Infectious Disease"/>
            <person name="Wu L."/>
            <person name="Ma J."/>
        </authorList>
    </citation>
    <scope>NUCLEOTIDE SEQUENCE [LARGE SCALE GENOMIC DNA]</scope>
    <source>
        <strain evidence="2 3">JCM 14718</strain>
    </source>
</reference>
<accession>A0ABN2GQB8</accession>
<dbReference type="InterPro" id="IPR050855">
    <property type="entry name" value="NDM-1-like"/>
</dbReference>
<proteinExistence type="predicted"/>
<dbReference type="SMART" id="SM00849">
    <property type="entry name" value="Lactamase_B"/>
    <property type="match status" value="1"/>
</dbReference>
<name>A0ABN2GQB8_9ACTN</name>
<evidence type="ECO:0000313" key="3">
    <source>
        <dbReference type="Proteomes" id="UP001500618"/>
    </source>
</evidence>
<evidence type="ECO:0000313" key="2">
    <source>
        <dbReference type="EMBL" id="GAA1675082.1"/>
    </source>
</evidence>
<dbReference type="Proteomes" id="UP001500618">
    <property type="component" value="Unassembled WGS sequence"/>
</dbReference>